<proteinExistence type="predicted"/>
<reference evidence="3 4" key="1">
    <citation type="submission" date="2010-07" db="EMBL/GenBank/DDBJ databases">
        <title>The draft genome of Paenibacillus curdlanolyticus YK9.</title>
        <authorList>
            <consortium name="US DOE Joint Genome Institute (JGI-PGF)"/>
            <person name="Lucas S."/>
            <person name="Copeland A."/>
            <person name="Lapidus A."/>
            <person name="Cheng J.-F."/>
            <person name="Bruce D."/>
            <person name="Goodwin L."/>
            <person name="Pitluck S."/>
            <person name="Land M.L."/>
            <person name="Hauser L."/>
            <person name="Chang Y.-J."/>
            <person name="Jeffries C."/>
            <person name="Anderson I.J."/>
            <person name="Johnson E."/>
            <person name="Loganathan U."/>
            <person name="Mulhopadhyay B."/>
            <person name="Kyrpides N."/>
            <person name="Woyke T.J."/>
        </authorList>
    </citation>
    <scope>NUCLEOTIDE SEQUENCE [LARGE SCALE GENOMIC DNA]</scope>
    <source>
        <strain evidence="3 4">YK9</strain>
    </source>
</reference>
<dbReference type="AlphaFoldDB" id="E0I6D8"/>
<dbReference type="Proteomes" id="UP000005387">
    <property type="component" value="Unassembled WGS sequence"/>
</dbReference>
<protein>
    <recommendedName>
        <fullName evidence="5">Sialidase domain-containing protein</fullName>
    </recommendedName>
</protein>
<dbReference type="SUPFAM" id="SSF50939">
    <property type="entry name" value="Sialidases"/>
    <property type="match status" value="1"/>
</dbReference>
<organism evidence="3 4">
    <name type="scientific">Paenibacillus curdlanolyticus YK9</name>
    <dbReference type="NCBI Taxonomy" id="717606"/>
    <lineage>
        <taxon>Bacteria</taxon>
        <taxon>Bacillati</taxon>
        <taxon>Bacillota</taxon>
        <taxon>Bacilli</taxon>
        <taxon>Bacillales</taxon>
        <taxon>Paenibacillaceae</taxon>
        <taxon>Paenibacillus</taxon>
    </lineage>
</organism>
<feature type="domain" description="BT-1020-like structural beta-sandwich" evidence="1">
    <location>
        <begin position="404"/>
        <end position="564"/>
    </location>
</feature>
<dbReference type="InterPro" id="IPR054490">
    <property type="entry name" value="BT_1020-like_b-sandwich_1"/>
</dbReference>
<dbReference type="OrthoDB" id="177453at2"/>
<dbReference type="Pfam" id="PF24067">
    <property type="entry name" value="Beta-prop_BT_1020"/>
    <property type="match status" value="1"/>
</dbReference>
<dbReference type="eggNOG" id="COG3408">
    <property type="taxonomic scope" value="Bacteria"/>
</dbReference>
<dbReference type="RefSeq" id="WP_006037225.1">
    <property type="nucleotide sequence ID" value="NZ_AEDD01000003.1"/>
</dbReference>
<dbReference type="STRING" id="717606.PaecuDRAFT_1210"/>
<accession>E0I6D8</accession>
<dbReference type="EMBL" id="AEDD01000003">
    <property type="protein sequence ID" value="EFM11604.1"/>
    <property type="molecule type" value="Genomic_DNA"/>
</dbReference>
<feature type="domain" description="BT-1020-like N-terminal beta-propeller" evidence="2">
    <location>
        <begin position="2"/>
        <end position="232"/>
    </location>
</feature>
<gene>
    <name evidence="3" type="ORF">PaecuDRAFT_1210</name>
</gene>
<name>E0I6D8_9BACL</name>
<dbReference type="InterPro" id="IPR056425">
    <property type="entry name" value="Beta-prop_BT_1020"/>
</dbReference>
<sequence>MIHVDVKSEVDINAHHGNLRPVIGAKHYEVIHADRAVPDIEDGPGWTFHNAPTMAFWNGKFYLQYIANPVGENMPPSRAMLTMSDNGRNWSDPRIAFPTYCMQAREQDSDLSAGESYSVMHHRMGFYLAPNGKFLTLGFYGISPEPSVMPNNGQGIGRVVREIGKDGSLGPIYFIRYNRHAGWDESNTTFPHYIQSRDAAFVEACDSCLADRLVTMQWWEEEQRPDGDYPVKGYKAMSAYRIGDQSIVGLWKWGKSAISQDNGESWSDVQDIPSLNTAGSKIWGQKLSDQTYAVVYNASPMNEHRWPLAILTSSDGVNYANIGLVQGEVPVRRYAGYYKFFGINYVKGLEVGSEYLRSLWLSYSMNKEDIWVSRIPVPIRYANPAPVHDRFDAYAHQQSLLDDWNLYIPHLAQIELGKDPSSSAYALRIQNNNSSDWAKAERIFPASTSVDIQFSIMPVWKGGQPLAVQILDGKSSSLISICFEEEGAIQLRQGEASDPIGCYTALQWHDFHVHIDLASMHVVVAINEGEPQRHALINKLASVERIGFRAGERWPEPKLSTKLDLPDQAIPAVEVLASSCYIRYVITANHSLARHDL</sequence>
<evidence type="ECO:0008006" key="5">
    <source>
        <dbReference type="Google" id="ProtNLM"/>
    </source>
</evidence>
<evidence type="ECO:0000259" key="1">
    <source>
        <dbReference type="Pfam" id="PF22585"/>
    </source>
</evidence>
<dbReference type="Pfam" id="PF22585">
    <property type="entry name" value="Sialidase-like_CBM"/>
    <property type="match status" value="1"/>
</dbReference>
<evidence type="ECO:0000313" key="3">
    <source>
        <dbReference type="EMBL" id="EFM11604.1"/>
    </source>
</evidence>
<evidence type="ECO:0000313" key="4">
    <source>
        <dbReference type="Proteomes" id="UP000005387"/>
    </source>
</evidence>
<evidence type="ECO:0000259" key="2">
    <source>
        <dbReference type="Pfam" id="PF24067"/>
    </source>
</evidence>
<keyword evidence="4" id="KW-1185">Reference proteome</keyword>
<dbReference type="InterPro" id="IPR036278">
    <property type="entry name" value="Sialidase_sf"/>
</dbReference>